<organism evidence="4">
    <name type="scientific">Hirondellea gigas</name>
    <dbReference type="NCBI Taxonomy" id="1518452"/>
    <lineage>
        <taxon>Eukaryota</taxon>
        <taxon>Metazoa</taxon>
        <taxon>Ecdysozoa</taxon>
        <taxon>Arthropoda</taxon>
        <taxon>Crustacea</taxon>
        <taxon>Multicrustacea</taxon>
        <taxon>Malacostraca</taxon>
        <taxon>Eumalacostraca</taxon>
        <taxon>Peracarida</taxon>
        <taxon>Amphipoda</taxon>
        <taxon>Amphilochidea</taxon>
        <taxon>Lysianassida</taxon>
        <taxon>Lysianassidira</taxon>
        <taxon>Lysianassoidea</taxon>
        <taxon>Lysianassidae</taxon>
        <taxon>Hirondellea</taxon>
    </lineage>
</organism>
<dbReference type="GO" id="GO:0008201">
    <property type="term" value="F:heparin binding"/>
    <property type="evidence" value="ECO:0007669"/>
    <property type="project" value="InterPro"/>
</dbReference>
<dbReference type="InterPro" id="IPR010483">
    <property type="entry name" value="Alpha_2_MRAP_C"/>
</dbReference>
<evidence type="ECO:0000259" key="3">
    <source>
        <dbReference type="Pfam" id="PF06401"/>
    </source>
</evidence>
<protein>
    <submittedName>
        <fullName evidence="4">Alpha-2-macroglobulin receptor-associated protein-like</fullName>
    </submittedName>
</protein>
<accession>A0A2P2I5J3</accession>
<evidence type="ECO:0000259" key="2">
    <source>
        <dbReference type="Pfam" id="PF06400"/>
    </source>
</evidence>
<dbReference type="InterPro" id="IPR038003">
    <property type="entry name" value="A2-macroglobuin_RAP"/>
</dbReference>
<dbReference type="InterPro" id="IPR036744">
    <property type="entry name" value="RAP_sf"/>
</dbReference>
<keyword evidence="1" id="KW-0732">Signal</keyword>
<evidence type="ECO:0000313" key="5">
    <source>
        <dbReference type="EMBL" id="LAC23372.1"/>
    </source>
</evidence>
<feature type="signal peptide" evidence="1">
    <location>
        <begin position="1"/>
        <end position="20"/>
    </location>
</feature>
<dbReference type="PANTHER" id="PTHR16560:SF2">
    <property type="entry name" value="ALPHA-2-MACROGLOBULIN RECEPTOR-ASSOCIATED PROTEIN"/>
    <property type="match status" value="1"/>
</dbReference>
<dbReference type="GO" id="GO:0005783">
    <property type="term" value="C:endoplasmic reticulum"/>
    <property type="evidence" value="ECO:0007669"/>
    <property type="project" value="InterPro"/>
</dbReference>
<dbReference type="EMBL" id="IACT01004169">
    <property type="protein sequence ID" value="LAC23372.1"/>
    <property type="molecule type" value="mRNA"/>
</dbReference>
<dbReference type="InterPro" id="IPR009066">
    <property type="entry name" value="MG_RAP_rcpt_1"/>
</dbReference>
<dbReference type="Pfam" id="PF06401">
    <property type="entry name" value="Alpha-2-MRAP_C"/>
    <property type="match status" value="1"/>
</dbReference>
<feature type="chain" id="PRO_5036046489" evidence="1">
    <location>
        <begin position="21"/>
        <end position="352"/>
    </location>
</feature>
<feature type="domain" description="Alpha-2-macroglobulin RAP C-terminal" evidence="3">
    <location>
        <begin position="129"/>
        <end position="352"/>
    </location>
</feature>
<evidence type="ECO:0000313" key="4">
    <source>
        <dbReference type="EMBL" id="LAB69281.1"/>
    </source>
</evidence>
<dbReference type="Pfam" id="PF06400">
    <property type="entry name" value="Alpha-2-MRAP_N"/>
    <property type="match status" value="1"/>
</dbReference>
<dbReference type="GO" id="GO:0048259">
    <property type="term" value="P:regulation of receptor-mediated endocytosis"/>
    <property type="evidence" value="ECO:0007669"/>
    <property type="project" value="TreeGrafter"/>
</dbReference>
<name>A0A2P2I5J3_9CRUS</name>
<proteinExistence type="evidence at transcript level"/>
<reference evidence="5" key="1">
    <citation type="submission" date="2017-11" db="EMBL/GenBank/DDBJ databases">
        <title>The sensing device of the deep-sea amphipod.</title>
        <authorList>
            <person name="Kobayashi H."/>
            <person name="Nagahama T."/>
            <person name="Arai W."/>
            <person name="Sasagawa Y."/>
            <person name="Umeda M."/>
            <person name="Hayashi T."/>
            <person name="Nikaido I."/>
            <person name="Watanabe H."/>
            <person name="Oguri K."/>
            <person name="Kitazato H."/>
            <person name="Fujioka K."/>
            <person name="Kido Y."/>
            <person name="Takami H."/>
        </authorList>
    </citation>
    <scope>NUCLEOTIDE SEQUENCE</scope>
    <source>
        <tissue evidence="5">Whole body</tissue>
    </source>
</reference>
<dbReference type="PANTHER" id="PTHR16560">
    <property type="entry name" value="ALPHA-2-MACROGLOBULIN RECEPTOR-ASSOCIATED PROTEIN"/>
    <property type="match status" value="1"/>
</dbReference>
<keyword evidence="4" id="KW-0675">Receptor</keyword>
<dbReference type="GO" id="GO:0048019">
    <property type="term" value="F:receptor antagonist activity"/>
    <property type="evidence" value="ECO:0007669"/>
    <property type="project" value="InterPro"/>
</dbReference>
<dbReference type="SUPFAM" id="SSF47045">
    <property type="entry name" value="RAP domain-like"/>
    <property type="match status" value="3"/>
</dbReference>
<dbReference type="AlphaFoldDB" id="A0A2P2I5J3"/>
<dbReference type="EMBL" id="IACF01003670">
    <property type="protein sequence ID" value="LAB69281.1"/>
    <property type="molecule type" value="mRNA"/>
</dbReference>
<evidence type="ECO:0000256" key="1">
    <source>
        <dbReference type="SAM" id="SignalP"/>
    </source>
</evidence>
<dbReference type="PROSITE" id="PS51257">
    <property type="entry name" value="PROKAR_LIPOPROTEIN"/>
    <property type="match status" value="1"/>
</dbReference>
<feature type="domain" description="Alpha-2-macroglobulin receptor-associated protein" evidence="2">
    <location>
        <begin position="27"/>
        <end position="118"/>
    </location>
</feature>
<dbReference type="Gene3D" id="1.20.81.10">
    <property type="entry name" value="RAP domain"/>
    <property type="match status" value="3"/>
</dbReference>
<reference evidence="4" key="2">
    <citation type="journal article" date="2018" name="Biosci. Biotechnol. Biochem.">
        <title>Polysaccharide hydrolase of the hadal zone amphipods Hirondellea gigas.</title>
        <authorList>
            <person name="Kobayashi H."/>
            <person name="Nagahama T."/>
            <person name="Arai W."/>
            <person name="Sasagawa Y."/>
            <person name="Umeda M."/>
            <person name="Hayashi T."/>
            <person name="Nikaido I."/>
            <person name="Watanabe H."/>
            <person name="Oguri K."/>
            <person name="Kitazato H."/>
            <person name="Fujioka K."/>
            <person name="Kido Y."/>
            <person name="Takami H."/>
        </authorList>
    </citation>
    <scope>NUCLEOTIDE SEQUENCE</scope>
    <source>
        <tissue evidence="4">Whole body</tissue>
    </source>
</reference>
<sequence length="352" mass="40861">MAKYFLGILLCLILIGSSACLNFNQVNEKNVRELKKPYRMAKFNLIWDKALQSQLSSNKLLQLMFELKVQDKQELTLKKHKTEGGDKDGQMEAQLRKTLKQMMDRYRLGRSSDETVDSGNPSQAHQNLLFKDKKLNRLWEKAERSGFTQVELKALREEFQHHQDKVDEYHSLLRTPADTAAHNNELDFNDAQSLNHFSSMEENEIPGAGLVNSIREKHRDLKEGYHRLHKLSTSAADSKEFIEPKVAGLWKLAAAADFTTEELESLHTELKHYENRLLKVRHLTGELLRLRKTGGVHDEHPDRETQLEQKLNEVSQTEGDRLLQGRVAKQRRTVDKLHMDLENRILQRHSEL</sequence>
<dbReference type="GO" id="GO:0050750">
    <property type="term" value="F:low-density lipoprotein particle receptor binding"/>
    <property type="evidence" value="ECO:0007669"/>
    <property type="project" value="InterPro"/>
</dbReference>